<evidence type="ECO:0000313" key="4">
    <source>
        <dbReference type="Proteomes" id="UP000521872"/>
    </source>
</evidence>
<dbReference type="InterPro" id="IPR040976">
    <property type="entry name" value="Pkinase_fungal"/>
</dbReference>
<dbReference type="InterPro" id="IPR008266">
    <property type="entry name" value="Tyr_kinase_AS"/>
</dbReference>
<dbReference type="PROSITE" id="PS00109">
    <property type="entry name" value="PROTEIN_KINASE_TYR"/>
    <property type="match status" value="2"/>
</dbReference>
<reference evidence="3 4" key="1">
    <citation type="submission" date="2019-12" db="EMBL/GenBank/DDBJ databases">
        <authorList>
            <person name="Floudas D."/>
            <person name="Bentzer J."/>
            <person name="Ahren D."/>
            <person name="Johansson T."/>
            <person name="Persson P."/>
            <person name="Tunlid A."/>
        </authorList>
    </citation>
    <scope>NUCLEOTIDE SEQUENCE [LARGE SCALE GENOMIC DNA]</scope>
    <source>
        <strain evidence="3 4">CBS 102.39</strain>
    </source>
</reference>
<gene>
    <name evidence="3" type="ORF">D9613_012348</name>
</gene>
<dbReference type="PANTHER" id="PTHR38248">
    <property type="entry name" value="FUNK1 6"/>
    <property type="match status" value="1"/>
</dbReference>
<accession>A0A8H4QF13</accession>
<feature type="domain" description="Fungal-type protein kinase" evidence="2">
    <location>
        <begin position="17"/>
        <end position="116"/>
    </location>
</feature>
<dbReference type="GO" id="GO:0004672">
    <property type="term" value="F:protein kinase activity"/>
    <property type="evidence" value="ECO:0007669"/>
    <property type="project" value="InterPro"/>
</dbReference>
<dbReference type="Proteomes" id="UP000521872">
    <property type="component" value="Unassembled WGS sequence"/>
</dbReference>
<evidence type="ECO:0000313" key="3">
    <source>
        <dbReference type="EMBL" id="KAF4609486.1"/>
    </source>
</evidence>
<organism evidence="3 4">
    <name type="scientific">Agrocybe pediades</name>
    <dbReference type="NCBI Taxonomy" id="84607"/>
    <lineage>
        <taxon>Eukaryota</taxon>
        <taxon>Fungi</taxon>
        <taxon>Dikarya</taxon>
        <taxon>Basidiomycota</taxon>
        <taxon>Agaricomycotina</taxon>
        <taxon>Agaricomycetes</taxon>
        <taxon>Agaricomycetidae</taxon>
        <taxon>Agaricales</taxon>
        <taxon>Agaricineae</taxon>
        <taxon>Strophariaceae</taxon>
        <taxon>Agrocybe</taxon>
    </lineage>
</organism>
<dbReference type="SUPFAM" id="SSF56112">
    <property type="entry name" value="Protein kinase-like (PK-like)"/>
    <property type="match status" value="2"/>
</dbReference>
<feature type="domain" description="Fungal-type protein kinase" evidence="2">
    <location>
        <begin position="280"/>
        <end position="495"/>
    </location>
</feature>
<dbReference type="InterPro" id="IPR011009">
    <property type="entry name" value="Kinase-like_dom_sf"/>
</dbReference>
<dbReference type="Pfam" id="PF17667">
    <property type="entry name" value="Pkinase_fungal"/>
    <property type="match status" value="2"/>
</dbReference>
<dbReference type="EMBL" id="JAACJL010000061">
    <property type="protein sequence ID" value="KAF4609486.1"/>
    <property type="molecule type" value="Genomic_DNA"/>
</dbReference>
<evidence type="ECO:0000256" key="1">
    <source>
        <dbReference type="SAM" id="MobiDB-lite"/>
    </source>
</evidence>
<comment type="caution">
    <text evidence="3">The sequence shown here is derived from an EMBL/GenBank/DDBJ whole genome shotgun (WGS) entry which is preliminary data.</text>
</comment>
<feature type="region of interest" description="Disordered" evidence="1">
    <location>
        <begin position="220"/>
        <end position="277"/>
    </location>
</feature>
<name>A0A8H4QF13_9AGAR</name>
<protein>
    <recommendedName>
        <fullName evidence="2">Fungal-type protein kinase domain-containing protein</fullName>
    </recommendedName>
</protein>
<dbReference type="Gene3D" id="1.10.510.10">
    <property type="entry name" value="Transferase(Phosphotransferase) domain 1"/>
    <property type="match status" value="2"/>
</dbReference>
<dbReference type="PANTHER" id="PTHR38248:SF2">
    <property type="entry name" value="FUNK1 11"/>
    <property type="match status" value="1"/>
</dbReference>
<sequence>MSCSVTCASVVYPSKSSRLFRRVTVENGGSPLVGFTTPEEVLYALRDAIQGHKNLWDEGILHRDVSVNNILIARSGKIQRGTLIDLDMAMPIDRSKNLAGTHRAGTYRFESPGKLRKDPPPYFEEWKATHYNNALNSKVVFFIGRKLPSAPLFFGPIFDQLIEEFRLFLSEKVLGKFKSRDRKFPALESFKDVAQEHYDEVLAIFDKAIVAMEADEGFKARNQLPPPEECKTPEKNGTTHRRRSVRIEARRKSVPYSRPDIQEEGQGGTSGKNAKAKKGKPYCYRETIMGRGTICWKVDSGRLVKDQWTSEERTPESELPERAKGLPFVGQMVSFATGTSTAKLRGFDSYENDVSDENKEIFRNRIFRRFTLKNGGKPLVEFSTPEEVVYALRNAVQGHKNLWDKGILHRDISINNILIANSGTVHQRGTLIDLDMAILIDRTSSLASTDFRMGTRAFQSASVLSSALESDYRNELYPHDYLDDFESVFYVLCWMAEGSGYERPGKHAARRPKYLDRWTNLDYENAVNSKVAFFNKRKHPKSQAFFGPIFNNLISDFLTFLRRKVLDKNASDYPRFTTPESLQTIAQQHYDEVLAIFDKAIVAMEADEGFKARNKASSSETCKIPEENEKTLCRSI</sequence>
<dbReference type="AlphaFoldDB" id="A0A8H4QF13"/>
<evidence type="ECO:0000259" key="2">
    <source>
        <dbReference type="Pfam" id="PF17667"/>
    </source>
</evidence>
<keyword evidence="4" id="KW-1185">Reference proteome</keyword>
<proteinExistence type="predicted"/>